<evidence type="ECO:0008006" key="3">
    <source>
        <dbReference type="Google" id="ProtNLM"/>
    </source>
</evidence>
<evidence type="ECO:0000313" key="1">
    <source>
        <dbReference type="EMBL" id="PIS21726.1"/>
    </source>
</evidence>
<reference evidence="2" key="1">
    <citation type="submission" date="2017-09" db="EMBL/GenBank/DDBJ databases">
        <title>Depth-based differentiation of microbial function through sediment-hosted aquifers and enrichment of novel symbionts in the deep terrestrial subsurface.</title>
        <authorList>
            <person name="Probst A.J."/>
            <person name="Ladd B."/>
            <person name="Jarett J.K."/>
            <person name="Geller-Mcgrath D.E."/>
            <person name="Sieber C.M.K."/>
            <person name="Emerson J.B."/>
            <person name="Anantharaman K."/>
            <person name="Thomas B.C."/>
            <person name="Malmstrom R."/>
            <person name="Stieglmeier M."/>
            <person name="Klingl A."/>
            <person name="Woyke T."/>
            <person name="Ryan C.M."/>
            <person name="Banfield J.F."/>
        </authorList>
    </citation>
    <scope>NUCLEOTIDE SEQUENCE [LARGE SCALE GENOMIC DNA]</scope>
</reference>
<dbReference type="AlphaFoldDB" id="A0A2H0X9Y6"/>
<proteinExistence type="predicted"/>
<sequence>MKYRGIKIIKKPSFCRFIPGLSYTAQAIYPYIFVTTEIFENLCSENPNPRFIAILKHEKKHIERQKSLGLVNFGITYLFSSEFRFQEELSATREEMKYLKQNKLDFDTEKSAKFLSSWLYLWMVPYEKAKRELDKIWN</sequence>
<protein>
    <recommendedName>
        <fullName evidence="3">Peptidase M48 domain-containing protein</fullName>
    </recommendedName>
</protein>
<comment type="caution">
    <text evidence="1">The sequence shown here is derived from an EMBL/GenBank/DDBJ whole genome shotgun (WGS) entry which is preliminary data.</text>
</comment>
<organism evidence="1 2">
    <name type="scientific">candidate division WWE3 bacterium CG08_land_8_20_14_0_20_41_15</name>
    <dbReference type="NCBI Taxonomy" id="1975086"/>
    <lineage>
        <taxon>Bacteria</taxon>
        <taxon>Katanobacteria</taxon>
    </lineage>
</organism>
<dbReference type="Proteomes" id="UP000231098">
    <property type="component" value="Unassembled WGS sequence"/>
</dbReference>
<gene>
    <name evidence="1" type="ORF">COT51_01240</name>
</gene>
<name>A0A2H0X9Y6_UNCKA</name>
<accession>A0A2H0X9Y6</accession>
<evidence type="ECO:0000313" key="2">
    <source>
        <dbReference type="Proteomes" id="UP000231098"/>
    </source>
</evidence>
<dbReference type="EMBL" id="PEYV01000023">
    <property type="protein sequence ID" value="PIS21726.1"/>
    <property type="molecule type" value="Genomic_DNA"/>
</dbReference>